<dbReference type="EMBL" id="AE017126">
    <property type="protein sequence ID" value="AAQ00199.1"/>
    <property type="molecule type" value="Genomic_DNA"/>
</dbReference>
<dbReference type="AlphaFoldDB" id="Q7VBE1"/>
<evidence type="ECO:0000259" key="2">
    <source>
        <dbReference type="Pfam" id="PF07176"/>
    </source>
</evidence>
<proteinExistence type="predicted"/>
<dbReference type="SUPFAM" id="SSF53474">
    <property type="entry name" value="alpha/beta-Hydrolases"/>
    <property type="match status" value="1"/>
</dbReference>
<name>Q7VBE1_PROMA</name>
<reference evidence="3 4" key="1">
    <citation type="journal article" date="2003" name="Proc. Natl. Acad. Sci. U.S.A.">
        <title>Genome sequence of the cyanobacterium Prochlorococcus marinus SS120, a nearly minimal oxyphototrophic genome.</title>
        <authorList>
            <person name="Dufresne A."/>
            <person name="Salanoubat M."/>
            <person name="Partensky F."/>
            <person name="Artiguenave F."/>
            <person name="Axmann I.M."/>
            <person name="Barbe V."/>
            <person name="Duprat S."/>
            <person name="Galperin M.Y."/>
            <person name="Koonin E.V."/>
            <person name="Le Gall F."/>
            <person name="Makarova K.S."/>
            <person name="Ostrowski M."/>
            <person name="Oztas S."/>
            <person name="Robert C."/>
            <person name="Rogozin I.B."/>
            <person name="Scanlan D.J."/>
            <person name="Tandeau de Marsac N."/>
            <person name="Weissenbach J."/>
            <person name="Wincker P."/>
            <person name="Wolf Y.I."/>
            <person name="Hess W.R."/>
        </authorList>
    </citation>
    <scope>NUCLEOTIDE SEQUENCE [LARGE SCALE GENOMIC DNA]</scope>
    <source>
        <strain evidence="4">SARG / CCMP1375 / SS120</strain>
    </source>
</reference>
<dbReference type="EnsemblBacteria" id="AAQ00199">
    <property type="protein sequence ID" value="AAQ00199"/>
    <property type="gene ID" value="Pro_1154"/>
</dbReference>
<keyword evidence="3" id="KW-0378">Hydrolase</keyword>
<sequence length="543" mass="60782">MSLYSILSARRIIASCLLAILTAGNCTGNWLHAAERVDFHFDDMTIPIPIDELNLWNSDLNKKNSDKLIDPTNKSELSFWLNMLGFKSREALSEFLETPLVKDKSMARQLLRSWVGRKLLDQISDLVVLDQDKTGIKVFNTLEILLEEQETVSLLDLLKALPAEVIHLDLDGWFKVLDNWRNELKLQQKLLTDLRDLSPKVSLLTPLQNTDRGLKESLNEFVAINASHRSEQLKVQVWKPLKRKISRENWIAFMPGLGGDQDHFRWLARSLSHQGWEVVILDHPGSNTKAMHSLVEGTDPFPGGAEVFLYRLADLQAVLKAKKEGTIDLKGKRLVLMGHSLGALTAFFASGALPQKGLEGRCNQALYDLSITNLSRLLQCQIVDIPLEKTKGISYLSAIVGINSFGKLLWPESLSAETNVPVFLTGGTFDLITPAISEQLGLLLSTKPNKFSRALIVEGASHFSPIEVDEQEDQTINSDIYQISDALVGSHPSSVRSILATEIIRFLDNLEKEKPLTVKTNNLSTNLKFHIIDRISIKKIIAN</sequence>
<dbReference type="InterPro" id="IPR010802">
    <property type="entry name" value="DUF1400"/>
</dbReference>
<organism evidence="3 4">
    <name type="scientific">Prochlorococcus marinus (strain SARG / CCMP1375 / SS120)</name>
    <dbReference type="NCBI Taxonomy" id="167539"/>
    <lineage>
        <taxon>Bacteria</taxon>
        <taxon>Bacillati</taxon>
        <taxon>Cyanobacteriota</taxon>
        <taxon>Cyanophyceae</taxon>
        <taxon>Synechococcales</taxon>
        <taxon>Prochlorococcaceae</taxon>
        <taxon>Prochlorococcus</taxon>
    </lineage>
</organism>
<evidence type="ECO:0000259" key="1">
    <source>
        <dbReference type="Pfam" id="PF00561"/>
    </source>
</evidence>
<dbReference type="Pfam" id="PF07176">
    <property type="entry name" value="DUF1400"/>
    <property type="match status" value="1"/>
</dbReference>
<evidence type="ECO:0000313" key="3">
    <source>
        <dbReference type="EMBL" id="AAQ00199.1"/>
    </source>
</evidence>
<dbReference type="eggNOG" id="COG4188">
    <property type="taxonomic scope" value="Bacteria"/>
</dbReference>
<feature type="domain" description="AB hydrolase-1" evidence="1">
    <location>
        <begin position="251"/>
        <end position="355"/>
    </location>
</feature>
<dbReference type="Pfam" id="PF00561">
    <property type="entry name" value="Abhydrolase_1"/>
    <property type="match status" value="1"/>
</dbReference>
<dbReference type="OrthoDB" id="422423at2"/>
<accession>Q7VBE1</accession>
<dbReference type="PATRIC" id="fig|167539.5.peg.1208"/>
<dbReference type="InterPro" id="IPR029058">
    <property type="entry name" value="AB_hydrolase_fold"/>
</dbReference>
<gene>
    <name evidence="3" type="ordered locus">Pro_1154</name>
</gene>
<dbReference type="Proteomes" id="UP000001420">
    <property type="component" value="Chromosome"/>
</dbReference>
<evidence type="ECO:0000313" key="4">
    <source>
        <dbReference type="Proteomes" id="UP000001420"/>
    </source>
</evidence>
<feature type="domain" description="DUF1400" evidence="2">
    <location>
        <begin position="33"/>
        <end position="169"/>
    </location>
</feature>
<dbReference type="STRING" id="167539.Pro_1154"/>
<dbReference type="InterPro" id="IPR000073">
    <property type="entry name" value="AB_hydrolase_1"/>
</dbReference>
<dbReference type="KEGG" id="pma:Pro_1154"/>
<keyword evidence="4" id="KW-1185">Reference proteome</keyword>
<dbReference type="ESTHER" id="proma-q7vbe1">
    <property type="family name" value="Duf_1400"/>
</dbReference>
<dbReference type="Gene3D" id="3.40.50.1820">
    <property type="entry name" value="alpha/beta hydrolase"/>
    <property type="match status" value="1"/>
</dbReference>
<dbReference type="GO" id="GO:0016787">
    <property type="term" value="F:hydrolase activity"/>
    <property type="evidence" value="ECO:0007669"/>
    <property type="project" value="UniProtKB-KW"/>
</dbReference>
<dbReference type="HOGENOM" id="CLU_517527_0_0_3"/>
<protein>
    <submittedName>
        <fullName evidence="3">Predicted serine peptidase (Alpha/beta hydrolase superfamily) fused to N-terminal uncharacterized domain specific to cyanobacteria</fullName>
    </submittedName>
</protein>